<dbReference type="InterPro" id="IPR041577">
    <property type="entry name" value="RT_RNaseH_2"/>
</dbReference>
<reference evidence="2" key="2">
    <citation type="journal article" date="2024" name="Plant">
        <title>Genomic evolution and insights into agronomic trait innovations of Sesamum species.</title>
        <authorList>
            <person name="Miao H."/>
            <person name="Wang L."/>
            <person name="Qu L."/>
            <person name="Liu H."/>
            <person name="Sun Y."/>
            <person name="Le M."/>
            <person name="Wang Q."/>
            <person name="Wei S."/>
            <person name="Zheng Y."/>
            <person name="Lin W."/>
            <person name="Duan Y."/>
            <person name="Cao H."/>
            <person name="Xiong S."/>
            <person name="Wang X."/>
            <person name="Wei L."/>
            <person name="Li C."/>
            <person name="Ma Q."/>
            <person name="Ju M."/>
            <person name="Zhao R."/>
            <person name="Li G."/>
            <person name="Mu C."/>
            <person name="Tian Q."/>
            <person name="Mei H."/>
            <person name="Zhang T."/>
            <person name="Gao T."/>
            <person name="Zhang H."/>
        </authorList>
    </citation>
    <scope>NUCLEOTIDE SEQUENCE</scope>
    <source>
        <strain evidence="2">G02</strain>
    </source>
</reference>
<dbReference type="AlphaFoldDB" id="A0AAW2R1Z0"/>
<dbReference type="FunFam" id="3.30.70.270:FF:000003">
    <property type="entry name" value="Transposon Ty3-G Gag-Pol polyprotein"/>
    <property type="match status" value="1"/>
</dbReference>
<comment type="caution">
    <text evidence="2">The sequence shown here is derived from an EMBL/GenBank/DDBJ whole genome shotgun (WGS) entry which is preliminary data.</text>
</comment>
<dbReference type="CDD" id="cd01647">
    <property type="entry name" value="RT_LTR"/>
    <property type="match status" value="1"/>
</dbReference>
<dbReference type="FunFam" id="3.30.70.270:FF:000020">
    <property type="entry name" value="Transposon Tf2-6 polyprotein-like Protein"/>
    <property type="match status" value="1"/>
</dbReference>
<dbReference type="InterPro" id="IPR043128">
    <property type="entry name" value="Rev_trsase/Diguanyl_cyclase"/>
</dbReference>
<feature type="domain" description="Reverse transcriptase" evidence="1">
    <location>
        <begin position="1"/>
        <end position="165"/>
    </location>
</feature>
<dbReference type="PROSITE" id="PS50878">
    <property type="entry name" value="RT_POL"/>
    <property type="match status" value="1"/>
</dbReference>
<dbReference type="PANTHER" id="PTHR33064">
    <property type="entry name" value="POL PROTEIN"/>
    <property type="match status" value="1"/>
</dbReference>
<protein>
    <submittedName>
        <fullName evidence="2">Retrovirus-related Pol polyprotein from transposon</fullName>
    </submittedName>
</protein>
<reference evidence="2" key="1">
    <citation type="submission" date="2020-06" db="EMBL/GenBank/DDBJ databases">
        <authorList>
            <person name="Li T."/>
            <person name="Hu X."/>
            <person name="Zhang T."/>
            <person name="Song X."/>
            <person name="Zhang H."/>
            <person name="Dai N."/>
            <person name="Sheng W."/>
            <person name="Hou X."/>
            <person name="Wei L."/>
        </authorList>
    </citation>
    <scope>NUCLEOTIDE SEQUENCE</scope>
    <source>
        <strain evidence="2">G02</strain>
        <tissue evidence="2">Leaf</tissue>
    </source>
</reference>
<dbReference type="Gene3D" id="3.10.10.10">
    <property type="entry name" value="HIV Type 1 Reverse Transcriptase, subunit A, domain 1"/>
    <property type="match status" value="1"/>
</dbReference>
<dbReference type="InterPro" id="IPR051320">
    <property type="entry name" value="Viral_Replic_Matur_Polypro"/>
</dbReference>
<name>A0AAW2R1Z0_SESRA</name>
<dbReference type="PANTHER" id="PTHR33064:SF37">
    <property type="entry name" value="RIBONUCLEASE H"/>
    <property type="match status" value="1"/>
</dbReference>
<dbReference type="InterPro" id="IPR000477">
    <property type="entry name" value="RT_dom"/>
</dbReference>
<sequence>MAQGARGASPSPFSENGAGLLMATQPFCEAQRRAKARLLQESEKTGRMGFAQSEVWIFPNQNETTGCLQTSFVTHQRHYEFLVMPFGLCNAPATFQSLMNQVFSEYLRKFILVFFDDILIYSKAPEEYHTHMRIALNLLIRNKLYAKRSKCSFGKRSVEYLGHVISAEGVASDPSKIEGMLTWPTPRDVKALRGFLGLTGYYRKFIKGYGIISKPLTELLKRDGFKWTSKATAAFENLKQAMVTAPVLALPDFTKTFVIEIDACDKGIGAVLMQEGRPIAYLSKALGVKNL</sequence>
<dbReference type="InterPro" id="IPR043502">
    <property type="entry name" value="DNA/RNA_pol_sf"/>
</dbReference>
<evidence type="ECO:0000259" key="1">
    <source>
        <dbReference type="PROSITE" id="PS50878"/>
    </source>
</evidence>
<dbReference type="EMBL" id="JACGWJ010000014">
    <property type="protein sequence ID" value="KAL0373661.1"/>
    <property type="molecule type" value="Genomic_DNA"/>
</dbReference>
<evidence type="ECO:0000313" key="2">
    <source>
        <dbReference type="EMBL" id="KAL0373661.1"/>
    </source>
</evidence>
<dbReference type="SUPFAM" id="SSF56672">
    <property type="entry name" value="DNA/RNA polymerases"/>
    <property type="match status" value="1"/>
</dbReference>
<proteinExistence type="predicted"/>
<organism evidence="2">
    <name type="scientific">Sesamum radiatum</name>
    <name type="common">Black benniseed</name>
    <dbReference type="NCBI Taxonomy" id="300843"/>
    <lineage>
        <taxon>Eukaryota</taxon>
        <taxon>Viridiplantae</taxon>
        <taxon>Streptophyta</taxon>
        <taxon>Embryophyta</taxon>
        <taxon>Tracheophyta</taxon>
        <taxon>Spermatophyta</taxon>
        <taxon>Magnoliopsida</taxon>
        <taxon>eudicotyledons</taxon>
        <taxon>Gunneridae</taxon>
        <taxon>Pentapetalae</taxon>
        <taxon>asterids</taxon>
        <taxon>lamiids</taxon>
        <taxon>Lamiales</taxon>
        <taxon>Pedaliaceae</taxon>
        <taxon>Sesamum</taxon>
    </lineage>
</organism>
<dbReference type="Pfam" id="PF17919">
    <property type="entry name" value="RT_RNaseH_2"/>
    <property type="match status" value="1"/>
</dbReference>
<dbReference type="Gene3D" id="3.30.70.270">
    <property type="match status" value="2"/>
</dbReference>
<accession>A0AAW2R1Z0</accession>
<dbReference type="Pfam" id="PF00078">
    <property type="entry name" value="RVT_1"/>
    <property type="match status" value="1"/>
</dbReference>
<gene>
    <name evidence="2" type="ORF">Sradi_3281800</name>
</gene>